<feature type="region of interest" description="Disordered" evidence="1">
    <location>
        <begin position="467"/>
        <end position="487"/>
    </location>
</feature>
<protein>
    <recommendedName>
        <fullName evidence="2">Autotransporter domain-containing protein</fullName>
    </recommendedName>
</protein>
<dbReference type="NCBIfam" id="TIGR01414">
    <property type="entry name" value="autotrans_barl"/>
    <property type="match status" value="1"/>
</dbReference>
<organism evidence="3 4">
    <name type="scientific">Ignatzschineria cameli</name>
    <dbReference type="NCBI Taxonomy" id="2182793"/>
    <lineage>
        <taxon>Bacteria</taxon>
        <taxon>Pseudomonadati</taxon>
        <taxon>Pseudomonadota</taxon>
        <taxon>Gammaproteobacteria</taxon>
        <taxon>Cardiobacteriales</taxon>
        <taxon>Ignatzschineriaceae</taxon>
        <taxon>Ignatzschineria</taxon>
    </lineage>
</organism>
<evidence type="ECO:0000313" key="3">
    <source>
        <dbReference type="EMBL" id="PWD88051.1"/>
    </source>
</evidence>
<dbReference type="Pfam" id="PF03797">
    <property type="entry name" value="Autotransporter"/>
    <property type="match status" value="1"/>
</dbReference>
<dbReference type="RefSeq" id="WP_109217814.1">
    <property type="nucleotide sequence ID" value="NZ_QEWW01000001.1"/>
</dbReference>
<name>A0A2U2ATJ0_9GAMM</name>
<dbReference type="Gene3D" id="2.40.128.130">
    <property type="entry name" value="Autotransporter beta-domain"/>
    <property type="match status" value="1"/>
</dbReference>
<dbReference type="InterPro" id="IPR006315">
    <property type="entry name" value="OM_autotransptr_brl_dom"/>
</dbReference>
<dbReference type="InterPro" id="IPR005546">
    <property type="entry name" value="Autotransporte_beta"/>
</dbReference>
<dbReference type="Proteomes" id="UP000245059">
    <property type="component" value="Unassembled WGS sequence"/>
</dbReference>
<feature type="domain" description="Autotransporter" evidence="2">
    <location>
        <begin position="534"/>
        <end position="662"/>
    </location>
</feature>
<evidence type="ECO:0000256" key="1">
    <source>
        <dbReference type="SAM" id="MobiDB-lite"/>
    </source>
</evidence>
<proteinExistence type="predicted"/>
<reference evidence="4" key="1">
    <citation type="submission" date="2018-05" db="EMBL/GenBank/DDBJ databases">
        <title>Ignatzschineria dubaiensis sp. nov., isolated from necrotic foot tissues of dromedaries (Camelus dromedarius) and associated maggots in Dubai, United Arab Emirates.</title>
        <authorList>
            <person name="Tsang C.C."/>
            <person name="Tang J.Y.M."/>
            <person name="Fong J.Y.H."/>
            <person name="Kinne J."/>
            <person name="Lee H.H."/>
            <person name="Joseph M."/>
            <person name="Jose S."/>
            <person name="Schuster R.K."/>
            <person name="Tang Y."/>
            <person name="Sivakumar S."/>
            <person name="Chen J.H.K."/>
            <person name="Teng J.L.L."/>
            <person name="Lau S.K.P."/>
            <person name="Wernery U."/>
            <person name="Woo P.C.Y."/>
        </authorList>
    </citation>
    <scope>NUCLEOTIDE SEQUENCE [LARGE SCALE GENOMIC DNA]</scope>
    <source>
        <strain evidence="4">UAE-HKU57</strain>
    </source>
</reference>
<accession>A0A2U2ATJ0</accession>
<gene>
    <name evidence="3" type="ORF">DC077_01900</name>
</gene>
<dbReference type="GO" id="GO:0019867">
    <property type="term" value="C:outer membrane"/>
    <property type="evidence" value="ECO:0007669"/>
    <property type="project" value="InterPro"/>
</dbReference>
<comment type="caution">
    <text evidence="3">The sequence shown here is derived from an EMBL/GenBank/DDBJ whole genome shotgun (WGS) entry which is preliminary data.</text>
</comment>
<dbReference type="EMBL" id="QEWW01000001">
    <property type="protein sequence ID" value="PWD88051.1"/>
    <property type="molecule type" value="Genomic_DNA"/>
</dbReference>
<sequence length="681" mass="73311">MISGNATSRDITIDTTEDIAAENYTFANSYVVARDLNLKASSNHVETTGNSKTIYGGDATLLLQAADATAGDVTYQNGTKIFADVDANAITRATGSVINASDNAILSAGSANKVVGGNAVASLRSGNAAAGNITSNSNIYDRNPEYHDPADPEGNLPHKKAYAYSEIYADSMTLQANKNRVEVADKGSVSDLIGGYTALNLRAGSATSGAVIHSGDHEQSSDKIDAGANIDLKNTVLEANDNSVKLLGTLNDGGNIYGGDIHYAITPGNAYFSNGSEIAGRNQVLMDGTQVSAINNLVELGEFAKVENGGQLYGGRLTYNDAYSASQYDLFTGNRLHVSAKSPLYFQDVANFEYYQFTLTPQLANKNIAIINADTITLGSHNGNYGDYQDRNSNRPSDIKVVGMHSGDTLLGAGDQFILMQAGAGKLTGDATAGTDQITQLHQGISLIYDVETVVEYENDRVITVIKSGTNRPDEPSPPDKPNPPAVQVNPKLKAIGDGRLAMEELLLRGADNLTGIMRKNQVDGYVPFADFYAGHSKYTNGSTIRANEYIITMGVTYQKDRWVIAPIIEYGWSDYKTDTPYGNHLSSRGSGDNYYYGLGLLSRYNFENGFYLDGGIRYGRSRNKFNSKDLAHVVTKELASYKISSPYWGAHLSLGYQIAVAERQQLDVRKGSVVYTSCLK</sequence>
<dbReference type="InterPro" id="IPR036709">
    <property type="entry name" value="Autotransporte_beta_dom_sf"/>
</dbReference>
<dbReference type="SUPFAM" id="SSF103515">
    <property type="entry name" value="Autotransporter"/>
    <property type="match status" value="1"/>
</dbReference>
<dbReference type="AlphaFoldDB" id="A0A2U2ATJ0"/>
<evidence type="ECO:0000313" key="4">
    <source>
        <dbReference type="Proteomes" id="UP000245059"/>
    </source>
</evidence>
<evidence type="ECO:0000259" key="2">
    <source>
        <dbReference type="Pfam" id="PF03797"/>
    </source>
</evidence>